<evidence type="ECO:0000256" key="17">
    <source>
        <dbReference type="HAMAP-Rule" id="MF_01965"/>
    </source>
</evidence>
<keyword evidence="9 18" id="KW-0630">Potassium</keyword>
<evidence type="ECO:0000256" key="3">
    <source>
        <dbReference type="ARBA" id="ARBA00006001"/>
    </source>
</evidence>
<feature type="binding site" evidence="18">
    <location>
        <position position="122"/>
    </location>
    <ligand>
        <name>K(+)</name>
        <dbReference type="ChEBI" id="CHEBI:29103"/>
    </ligand>
</feature>
<dbReference type="SUPFAM" id="SSF53613">
    <property type="entry name" value="Ribokinase-like"/>
    <property type="match status" value="1"/>
</dbReference>
<evidence type="ECO:0000256" key="13">
    <source>
        <dbReference type="ARBA" id="ARBA00023268"/>
    </source>
</evidence>
<dbReference type="CDD" id="cd01171">
    <property type="entry name" value="YXKO-related"/>
    <property type="match status" value="1"/>
</dbReference>
<dbReference type="PROSITE" id="PS01050">
    <property type="entry name" value="YJEF_C_2"/>
    <property type="match status" value="1"/>
</dbReference>
<dbReference type="EC" id="4.2.1.136" evidence="19"/>
<feature type="binding site" evidence="18">
    <location>
        <position position="158"/>
    </location>
    <ligand>
        <name>K(+)</name>
        <dbReference type="ChEBI" id="CHEBI:29103"/>
    </ligand>
</feature>
<gene>
    <name evidence="17" type="primary">nnrD</name>
    <name evidence="18" type="synonym">nnrE</name>
    <name evidence="22" type="ORF">ACFPK8_05515</name>
</gene>
<dbReference type="InterPro" id="IPR000631">
    <property type="entry name" value="CARKD"/>
</dbReference>
<dbReference type="PROSITE" id="PS51383">
    <property type="entry name" value="YJEF_C_3"/>
    <property type="match status" value="1"/>
</dbReference>
<feature type="binding site" evidence="17">
    <location>
        <position position="314"/>
    </location>
    <ligand>
        <name>(6S)-NADPHX</name>
        <dbReference type="ChEBI" id="CHEBI:64076"/>
    </ligand>
</feature>
<keyword evidence="8 17" id="KW-0521">NADP</keyword>
<evidence type="ECO:0000256" key="19">
    <source>
        <dbReference type="PIRNR" id="PIRNR017184"/>
    </source>
</evidence>
<feature type="domain" description="YjeF N-terminal" evidence="21">
    <location>
        <begin position="10"/>
        <end position="212"/>
    </location>
</feature>
<dbReference type="HAMAP" id="MF_01966">
    <property type="entry name" value="NADHX_epimerase"/>
    <property type="match status" value="1"/>
</dbReference>
<keyword evidence="5 18" id="KW-0479">Metal-binding</keyword>
<feature type="binding site" evidence="18">
    <location>
        <position position="155"/>
    </location>
    <ligand>
        <name>(6S)-NADPHX</name>
        <dbReference type="ChEBI" id="CHEBI:64076"/>
    </ligand>
</feature>
<feature type="binding site" evidence="17">
    <location>
        <position position="431"/>
    </location>
    <ligand>
        <name>(6S)-NADPHX</name>
        <dbReference type="ChEBI" id="CHEBI:64076"/>
    </ligand>
</feature>
<evidence type="ECO:0000256" key="7">
    <source>
        <dbReference type="ARBA" id="ARBA00022840"/>
    </source>
</evidence>
<keyword evidence="11 18" id="KW-0413">Isomerase</keyword>
<comment type="catalytic activity">
    <reaction evidence="16 17 19">
        <text>(6S)-NADPHX + ADP = AMP + phosphate + NADPH + H(+)</text>
        <dbReference type="Rhea" id="RHEA:32235"/>
        <dbReference type="ChEBI" id="CHEBI:15378"/>
        <dbReference type="ChEBI" id="CHEBI:43474"/>
        <dbReference type="ChEBI" id="CHEBI:57783"/>
        <dbReference type="ChEBI" id="CHEBI:64076"/>
        <dbReference type="ChEBI" id="CHEBI:456215"/>
        <dbReference type="ChEBI" id="CHEBI:456216"/>
        <dbReference type="EC" id="4.2.1.136"/>
    </reaction>
</comment>
<proteinExistence type="inferred from homology"/>
<evidence type="ECO:0000256" key="15">
    <source>
        <dbReference type="ARBA" id="ARBA00048238"/>
    </source>
</evidence>
<feature type="binding site" evidence="17">
    <location>
        <position position="363"/>
    </location>
    <ligand>
        <name>(6S)-NADPHX</name>
        <dbReference type="ChEBI" id="CHEBI:64076"/>
    </ligand>
</feature>
<feature type="binding site" evidence="18">
    <location>
        <begin position="126"/>
        <end position="132"/>
    </location>
    <ligand>
        <name>(6S)-NADPHX</name>
        <dbReference type="ChEBI" id="CHEBI:64076"/>
    </ligand>
</feature>
<evidence type="ECO:0000256" key="2">
    <source>
        <dbReference type="ARBA" id="ARBA00000909"/>
    </source>
</evidence>
<dbReference type="SUPFAM" id="SSF64153">
    <property type="entry name" value="YjeF N-terminal domain-like"/>
    <property type="match status" value="1"/>
</dbReference>
<comment type="cofactor">
    <cofactor evidence="17">
        <name>Mg(2+)</name>
        <dbReference type="ChEBI" id="CHEBI:18420"/>
    </cofactor>
</comment>
<evidence type="ECO:0000256" key="16">
    <source>
        <dbReference type="ARBA" id="ARBA00049209"/>
    </source>
</evidence>
<dbReference type="InterPro" id="IPR017953">
    <property type="entry name" value="Carbohydrate_kinase_pred_CS"/>
</dbReference>
<evidence type="ECO:0000256" key="10">
    <source>
        <dbReference type="ARBA" id="ARBA00023027"/>
    </source>
</evidence>
<protein>
    <recommendedName>
        <fullName evidence="19">Bifunctional NAD(P)H-hydrate repair enzyme</fullName>
    </recommendedName>
    <alternativeName>
        <fullName evidence="19">Nicotinamide nucleotide repair protein</fullName>
    </alternativeName>
    <domain>
        <recommendedName>
            <fullName evidence="19">ADP-dependent (S)-NAD(P)H-hydrate dehydratase</fullName>
            <ecNumber evidence="19">4.2.1.136</ecNumber>
        </recommendedName>
        <alternativeName>
            <fullName evidence="19">ADP-dependent NAD(P)HX dehydratase</fullName>
        </alternativeName>
    </domain>
    <domain>
        <recommendedName>
            <fullName evidence="19">NAD(P)H-hydrate epimerase</fullName>
            <ecNumber evidence="19">5.1.99.6</ecNumber>
        </recommendedName>
    </domain>
</protein>
<dbReference type="Gene3D" id="3.40.50.10260">
    <property type="entry name" value="YjeF N-terminal domain"/>
    <property type="match status" value="1"/>
</dbReference>
<comment type="caution">
    <text evidence="18">Lacks conserved residue(s) required for the propagation of feature annotation.</text>
</comment>
<comment type="similarity">
    <text evidence="4 19">In the C-terminal section; belongs to the NnrD/CARKD family.</text>
</comment>
<dbReference type="Proteomes" id="UP001595937">
    <property type="component" value="Unassembled WGS sequence"/>
</dbReference>
<feature type="binding site" evidence="18">
    <location>
        <begin position="56"/>
        <end position="60"/>
    </location>
    <ligand>
        <name>(6S)-NADPHX</name>
        <dbReference type="ChEBI" id="CHEBI:64076"/>
    </ligand>
</feature>
<sequence length="495" mass="49587">MISAYTAEDIRAAERPLVDAGRPLMQRAARALAGHVAKRLRTPEAPRVLALVGSGANGGDALHAAAILRGEGITADAIATAATLHEEGAAALRAADGMIHALGQLAPEDIGALLAEADLVLDAIVGIGGRPEVPTDLVPVLEAVTAAGVPVLAVDLPSFVDATTGRAAPGALAAQETVTFGALKAGLLLPGGAERAGRIHPVDLGLEEHLPSVPAVHRLEDEDVRALWPHPGRDATKYSRGVVALAAGSIRFPGAAVLAASGAARAGAGMVRCVAPQEVLDLVLRARPEIVGHRTGTVDLEEIGRTHALVVGPGLPGEDPRTRTGVALLAVGGGLDRGVIDAGGLAAITPQQRFGADVVLTPHRGEADRLAERLDLDAHLSGPDLVAALAARTGATVLLKGAITLIAPGGGGPLRSQDDATAQLATAGTGDVLAGVLGTFLAAGLEGPDAAALAAILHGRAGRLASLGGRLPLVALDVADHLPHALGDILADALS</sequence>
<evidence type="ECO:0000256" key="4">
    <source>
        <dbReference type="ARBA" id="ARBA00009524"/>
    </source>
</evidence>
<comment type="catalytic activity">
    <reaction evidence="2 18 19">
        <text>(6R)-NADPHX = (6S)-NADPHX</text>
        <dbReference type="Rhea" id="RHEA:32227"/>
        <dbReference type="ChEBI" id="CHEBI:64076"/>
        <dbReference type="ChEBI" id="CHEBI:64077"/>
        <dbReference type="EC" id="5.1.99.6"/>
    </reaction>
</comment>
<feature type="binding site" evidence="17">
    <location>
        <position position="430"/>
    </location>
    <ligand>
        <name>AMP</name>
        <dbReference type="ChEBI" id="CHEBI:456215"/>
    </ligand>
</feature>
<accession>A0ABW0FCP6</accession>
<dbReference type="InterPro" id="IPR036652">
    <property type="entry name" value="YjeF_N_dom_sf"/>
</dbReference>
<keyword evidence="7 17" id="KW-0067">ATP-binding</keyword>
<comment type="caution">
    <text evidence="22">The sequence shown here is derived from an EMBL/GenBank/DDBJ whole genome shotgun (WGS) entry which is preliminary data.</text>
</comment>
<dbReference type="NCBIfam" id="TIGR00196">
    <property type="entry name" value="yjeF_cterm"/>
    <property type="match status" value="1"/>
</dbReference>
<comment type="similarity">
    <text evidence="18">Belongs to the NnrE/AIBP family.</text>
</comment>
<dbReference type="PIRSF" id="PIRSF017184">
    <property type="entry name" value="Nnr"/>
    <property type="match status" value="1"/>
</dbReference>
<dbReference type="Pfam" id="PF01256">
    <property type="entry name" value="Carb_kinase"/>
    <property type="match status" value="1"/>
</dbReference>
<organism evidence="22 23">
    <name type="scientific">Brachybacterium tyrofermentans</name>
    <dbReference type="NCBI Taxonomy" id="47848"/>
    <lineage>
        <taxon>Bacteria</taxon>
        <taxon>Bacillati</taxon>
        <taxon>Actinomycetota</taxon>
        <taxon>Actinomycetes</taxon>
        <taxon>Micrococcales</taxon>
        <taxon>Dermabacteraceae</taxon>
        <taxon>Brachybacterium</taxon>
    </lineage>
</organism>
<name>A0ABW0FCP6_9MICO</name>
<comment type="catalytic activity">
    <reaction evidence="15 17 19">
        <text>(6S)-NADHX + ADP = AMP + phosphate + NADH + H(+)</text>
        <dbReference type="Rhea" id="RHEA:32223"/>
        <dbReference type="ChEBI" id="CHEBI:15378"/>
        <dbReference type="ChEBI" id="CHEBI:43474"/>
        <dbReference type="ChEBI" id="CHEBI:57945"/>
        <dbReference type="ChEBI" id="CHEBI:64074"/>
        <dbReference type="ChEBI" id="CHEBI:456215"/>
        <dbReference type="ChEBI" id="CHEBI:456216"/>
        <dbReference type="EC" id="4.2.1.136"/>
    </reaction>
</comment>
<evidence type="ECO:0000256" key="8">
    <source>
        <dbReference type="ARBA" id="ARBA00022857"/>
    </source>
</evidence>
<keyword evidence="12 17" id="KW-0456">Lyase</keyword>
<evidence type="ECO:0000256" key="18">
    <source>
        <dbReference type="HAMAP-Rule" id="MF_01966"/>
    </source>
</evidence>
<evidence type="ECO:0000313" key="22">
    <source>
        <dbReference type="EMBL" id="MFC5296962.1"/>
    </source>
</evidence>
<comment type="catalytic activity">
    <reaction evidence="1 18 19">
        <text>(6R)-NADHX = (6S)-NADHX</text>
        <dbReference type="Rhea" id="RHEA:32215"/>
        <dbReference type="ChEBI" id="CHEBI:64074"/>
        <dbReference type="ChEBI" id="CHEBI:64075"/>
        <dbReference type="EC" id="5.1.99.6"/>
    </reaction>
</comment>
<evidence type="ECO:0000256" key="5">
    <source>
        <dbReference type="ARBA" id="ARBA00022723"/>
    </source>
</evidence>
<evidence type="ECO:0000256" key="9">
    <source>
        <dbReference type="ARBA" id="ARBA00022958"/>
    </source>
</evidence>
<reference evidence="23" key="1">
    <citation type="journal article" date="2019" name="Int. J. Syst. Evol. Microbiol.">
        <title>The Global Catalogue of Microorganisms (GCM) 10K type strain sequencing project: providing services to taxonomists for standard genome sequencing and annotation.</title>
        <authorList>
            <consortium name="The Broad Institute Genomics Platform"/>
            <consortium name="The Broad Institute Genome Sequencing Center for Infectious Disease"/>
            <person name="Wu L."/>
            <person name="Ma J."/>
        </authorList>
    </citation>
    <scope>NUCLEOTIDE SEQUENCE [LARGE SCALE GENOMIC DNA]</scope>
    <source>
        <strain evidence="23">CGMCC 1.16455</strain>
    </source>
</reference>
<dbReference type="PROSITE" id="PS51385">
    <property type="entry name" value="YJEF_N"/>
    <property type="match status" value="1"/>
</dbReference>
<comment type="function">
    <text evidence="14 19">Bifunctional enzyme that catalyzes the epimerization of the S- and R-forms of NAD(P)HX and the dehydration of the S-form of NAD(P)HX at the expense of ADP, which is converted to AMP. This allows the repair of both epimers of NAD(P)HX, a damaged form of NAD(P)H that is a result of enzymatic or heat-dependent hydration.</text>
</comment>
<dbReference type="PANTHER" id="PTHR12592:SF0">
    <property type="entry name" value="ATP-DEPENDENT (S)-NAD(P)H-HYDRATE DEHYDRATASE"/>
    <property type="match status" value="1"/>
</dbReference>
<comment type="function">
    <text evidence="18">Catalyzes the epimerization of the S- and R-forms of NAD(P)HX, a damaged form of NAD(P)H that is a result of enzymatic or heat-dependent hydration. This is a prerequisite for the S-specific NAD(P)H-hydrate dehydratase to allow the repair of both epimers of NAD(P)HX.</text>
</comment>
<comment type="subunit">
    <text evidence="17">Homotetramer.</text>
</comment>
<dbReference type="EMBL" id="JBHSLN010000018">
    <property type="protein sequence ID" value="MFC5296962.1"/>
    <property type="molecule type" value="Genomic_DNA"/>
</dbReference>
<evidence type="ECO:0000256" key="12">
    <source>
        <dbReference type="ARBA" id="ARBA00023239"/>
    </source>
</evidence>
<feature type="domain" description="YjeF C-terminal" evidence="20">
    <location>
        <begin position="220"/>
        <end position="489"/>
    </location>
</feature>
<evidence type="ECO:0000256" key="14">
    <source>
        <dbReference type="ARBA" id="ARBA00025153"/>
    </source>
</evidence>
<evidence type="ECO:0000259" key="21">
    <source>
        <dbReference type="PROSITE" id="PS51385"/>
    </source>
</evidence>
<feature type="binding site" evidence="17">
    <location>
        <position position="255"/>
    </location>
    <ligand>
        <name>(6S)-NADPHX</name>
        <dbReference type="ChEBI" id="CHEBI:64076"/>
    </ligand>
</feature>
<dbReference type="Gene3D" id="3.40.1190.20">
    <property type="match status" value="1"/>
</dbReference>
<keyword evidence="23" id="KW-1185">Reference proteome</keyword>
<dbReference type="EC" id="5.1.99.6" evidence="19"/>
<dbReference type="InterPro" id="IPR004443">
    <property type="entry name" value="YjeF_N_dom"/>
</dbReference>
<comment type="similarity">
    <text evidence="3 19">In the N-terminal section; belongs to the NnrE/AIBP family.</text>
</comment>
<feature type="binding site" evidence="17">
    <location>
        <begin position="400"/>
        <end position="404"/>
    </location>
    <ligand>
        <name>AMP</name>
        <dbReference type="ChEBI" id="CHEBI:456215"/>
    </ligand>
</feature>
<keyword evidence="6 17" id="KW-0547">Nucleotide-binding</keyword>
<dbReference type="InterPro" id="IPR030677">
    <property type="entry name" value="Nnr"/>
</dbReference>
<dbReference type="RefSeq" id="WP_343925946.1">
    <property type="nucleotide sequence ID" value="NZ_BAAAIR010000048.1"/>
</dbReference>
<dbReference type="PANTHER" id="PTHR12592">
    <property type="entry name" value="ATP-DEPENDENT (S)-NAD(P)H-HYDRATE DEHYDRATASE FAMILY MEMBER"/>
    <property type="match status" value="1"/>
</dbReference>
<comment type="function">
    <text evidence="17">Catalyzes the dehydration of the S-form of NAD(P)HX at the expense of ADP, which is converted to AMP. Together with NAD(P)HX epimerase, which catalyzes the epimerization of the S- and R-forms, the enzyme allows the repair of both epimers of NAD(P)HX, a damaged form of NAD(P)H that is a result of enzymatic or heat-dependent hydration.</text>
</comment>
<dbReference type="InterPro" id="IPR029056">
    <property type="entry name" value="Ribokinase-like"/>
</dbReference>
<feature type="binding site" evidence="18">
    <location>
        <position position="57"/>
    </location>
    <ligand>
        <name>K(+)</name>
        <dbReference type="ChEBI" id="CHEBI:29103"/>
    </ligand>
</feature>
<evidence type="ECO:0000256" key="11">
    <source>
        <dbReference type="ARBA" id="ARBA00023235"/>
    </source>
</evidence>
<evidence type="ECO:0000256" key="6">
    <source>
        <dbReference type="ARBA" id="ARBA00022741"/>
    </source>
</evidence>
<comment type="similarity">
    <text evidence="17">Belongs to the NnrD/CARKD family.</text>
</comment>
<keyword evidence="13" id="KW-0511">Multifunctional enzyme</keyword>
<comment type="cofactor">
    <cofactor evidence="18 19">
        <name>K(+)</name>
        <dbReference type="ChEBI" id="CHEBI:29103"/>
    </cofactor>
    <text evidence="18 19">Binds 1 potassium ion per subunit.</text>
</comment>
<evidence type="ECO:0000259" key="20">
    <source>
        <dbReference type="PROSITE" id="PS51383"/>
    </source>
</evidence>
<dbReference type="Pfam" id="PF03853">
    <property type="entry name" value="YjeF_N"/>
    <property type="match status" value="1"/>
</dbReference>
<evidence type="ECO:0000313" key="23">
    <source>
        <dbReference type="Proteomes" id="UP001595937"/>
    </source>
</evidence>
<dbReference type="GeneID" id="303298847"/>
<evidence type="ECO:0000256" key="1">
    <source>
        <dbReference type="ARBA" id="ARBA00000013"/>
    </source>
</evidence>
<keyword evidence="10 17" id="KW-0520">NAD</keyword>
<dbReference type="HAMAP" id="MF_01965">
    <property type="entry name" value="NADHX_dehydratase"/>
    <property type="match status" value="1"/>
</dbReference>